<dbReference type="InterPro" id="IPR036770">
    <property type="entry name" value="Ankyrin_rpt-contain_sf"/>
</dbReference>
<feature type="compositionally biased region" description="Basic and acidic residues" evidence="1">
    <location>
        <begin position="54"/>
        <end position="63"/>
    </location>
</feature>
<feature type="compositionally biased region" description="Basic residues" evidence="1">
    <location>
        <begin position="41"/>
        <end position="53"/>
    </location>
</feature>
<feature type="region of interest" description="Disordered" evidence="1">
    <location>
        <begin position="357"/>
        <end position="390"/>
    </location>
</feature>
<feature type="region of interest" description="Disordered" evidence="1">
    <location>
        <begin position="640"/>
        <end position="669"/>
    </location>
</feature>
<proteinExistence type="predicted"/>
<feature type="compositionally biased region" description="Gly residues" evidence="1">
    <location>
        <begin position="375"/>
        <end position="390"/>
    </location>
</feature>
<feature type="compositionally biased region" description="Low complexity" evidence="1">
    <location>
        <begin position="111"/>
        <end position="137"/>
    </location>
</feature>
<reference evidence="2" key="1">
    <citation type="submission" date="2021-01" db="EMBL/GenBank/DDBJ databases">
        <authorList>
            <person name="Corre E."/>
            <person name="Pelletier E."/>
            <person name="Niang G."/>
            <person name="Scheremetjew M."/>
            <person name="Finn R."/>
            <person name="Kale V."/>
            <person name="Holt S."/>
            <person name="Cochrane G."/>
            <person name="Meng A."/>
            <person name="Brown T."/>
            <person name="Cohen L."/>
        </authorList>
    </citation>
    <scope>NUCLEOTIDE SEQUENCE</scope>
    <source>
        <strain evidence="2">Isolate 1302-5</strain>
    </source>
</reference>
<evidence type="ECO:0000256" key="1">
    <source>
        <dbReference type="SAM" id="MobiDB-lite"/>
    </source>
</evidence>
<feature type="region of interest" description="Disordered" evidence="1">
    <location>
        <begin position="412"/>
        <end position="501"/>
    </location>
</feature>
<dbReference type="EMBL" id="HBKQ01036441">
    <property type="protein sequence ID" value="CAE2257886.1"/>
    <property type="molecule type" value="Transcribed_RNA"/>
</dbReference>
<protein>
    <submittedName>
        <fullName evidence="2">Uncharacterized protein</fullName>
    </submittedName>
</protein>
<feature type="compositionally biased region" description="Acidic residues" evidence="1">
    <location>
        <begin position="414"/>
        <end position="424"/>
    </location>
</feature>
<dbReference type="SUPFAM" id="SSF48403">
    <property type="entry name" value="Ankyrin repeat"/>
    <property type="match status" value="1"/>
</dbReference>
<feature type="compositionally biased region" description="Acidic residues" evidence="1">
    <location>
        <begin position="829"/>
        <end position="848"/>
    </location>
</feature>
<accession>A0A7S4N0T7</accession>
<name>A0A7S4N0T7_9STRA</name>
<dbReference type="AlphaFoldDB" id="A0A7S4N0T7"/>
<sequence>MVTKVLRSASFKSMRSKKSRRGGTSSDGDGGSIGTSGSSKKSGKEKRNMWRRSRSGDSNKREGGGSSATAACERRGPDGDDGSADPNDDGPDDSDTEEKRDLAEEEEAAVAEEAVAVAAASPSSSPSSNDPSSPSHAPNDDDSADEDEFVEVDYDSPRGPTRLYSLIESRKWKKASVRANTFPSEASVWVRRYEQSDGGGGSVATGFYSKGSLRSYSRRDDSRISSSQSRSSSSKRTRWRLLPLHAAILFDAPAHVIEALLEVLPSAARSRDDKGYLPLHLACRNDKKRSDSSDVADVVKALLEAYPEGAFEEDEKGRTPLVLADRSRRRVENDGVGGEAEDQNDALSALEDFLRGEEAKEGEGNEQCQDRAGASEGGAGSSGDGGAGGSSSGGWFFGGFSLFDAFKSESLWDVQEEEQEEGEGGELVAALSSRGTFDSNMLDEALSASNSGSAGVQGDSVGGGSLRSVESHSSAEDEDDGRDCIVSLGVSRGGGSSSESGINASVSISFSETSGSGSGADGSVGSSFFLGSSNGSEEESTLGDDDSFALSKHNLSIDECDVAVDVMSTITDAPTVLHEDDDYTERGAIAAANANWDETSVMAEILLGSPLVPILDENLLDPDEGVQNVIDDINAPHRCVKGGGGGKRKKKGGIGGKRGATQAKESRRRRDRAIGFLGRAVRLGTASDRVRLVASRGLISSLCGVLAEASDQDKDKDAATTSTIAQRQQTIGVLMQLSDLPLLRFRELRPALERGAVQSSDEGLRKAGNLLLLFLSKHEKRGYDSMDVAAGAAVMMDPEERGGVDDAEEEDLAEGRGGGRGSGHIFDTSDSEESDDGSGDDGGSGEDE</sequence>
<feature type="region of interest" description="Disordered" evidence="1">
    <location>
        <begin position="1"/>
        <end position="161"/>
    </location>
</feature>
<feature type="region of interest" description="Disordered" evidence="1">
    <location>
        <begin position="797"/>
        <end position="848"/>
    </location>
</feature>
<organism evidence="2">
    <name type="scientific">Odontella aurita</name>
    <dbReference type="NCBI Taxonomy" id="265563"/>
    <lineage>
        <taxon>Eukaryota</taxon>
        <taxon>Sar</taxon>
        <taxon>Stramenopiles</taxon>
        <taxon>Ochrophyta</taxon>
        <taxon>Bacillariophyta</taxon>
        <taxon>Mediophyceae</taxon>
        <taxon>Biddulphiophycidae</taxon>
        <taxon>Eupodiscales</taxon>
        <taxon>Odontellaceae</taxon>
        <taxon>Odontella</taxon>
    </lineage>
</organism>
<dbReference type="Gene3D" id="1.25.40.20">
    <property type="entry name" value="Ankyrin repeat-containing domain"/>
    <property type="match status" value="1"/>
</dbReference>
<feature type="compositionally biased region" description="Acidic residues" evidence="1">
    <location>
        <begin position="79"/>
        <end position="96"/>
    </location>
</feature>
<gene>
    <name evidence="2" type="ORF">OAUR00152_LOCUS25098</name>
</gene>
<feature type="compositionally biased region" description="Acidic residues" evidence="1">
    <location>
        <begin position="140"/>
        <end position="154"/>
    </location>
</feature>
<evidence type="ECO:0000313" key="2">
    <source>
        <dbReference type="EMBL" id="CAE2257886.1"/>
    </source>
</evidence>